<keyword evidence="2" id="KW-0131">Cell cycle</keyword>
<dbReference type="InterPro" id="IPR005761">
    <property type="entry name" value="UDP-N-AcMur-Glu-dNH2Pim_ligase"/>
</dbReference>
<dbReference type="GO" id="GO:0005737">
    <property type="term" value="C:cytoplasm"/>
    <property type="evidence" value="ECO:0007669"/>
    <property type="project" value="UniProtKB-SubCell"/>
</dbReference>
<dbReference type="SUPFAM" id="SSF53244">
    <property type="entry name" value="MurD-like peptide ligases, peptide-binding domain"/>
    <property type="match status" value="1"/>
</dbReference>
<comment type="subcellular location">
    <subcellularLocation>
        <location evidence="2">Cytoplasm</location>
    </subcellularLocation>
</comment>
<evidence type="ECO:0000313" key="6">
    <source>
        <dbReference type="EMBL" id="KKW45866.1"/>
    </source>
</evidence>
<dbReference type="UniPathway" id="UPA00219"/>
<evidence type="ECO:0000259" key="4">
    <source>
        <dbReference type="Pfam" id="PF02875"/>
    </source>
</evidence>
<keyword evidence="2" id="KW-0573">Peptidoglycan synthesis</keyword>
<feature type="domain" description="Mur ligase C-terminal" evidence="4">
    <location>
        <begin position="289"/>
        <end position="403"/>
    </location>
</feature>
<gene>
    <name evidence="6" type="ORF">UY98_C0036G0001</name>
</gene>
<comment type="pathway">
    <text evidence="2">Cell wall biogenesis; peptidoglycan biosynthesis.</text>
</comment>
<evidence type="ECO:0000259" key="5">
    <source>
        <dbReference type="Pfam" id="PF08245"/>
    </source>
</evidence>
<dbReference type="GO" id="GO:0008360">
    <property type="term" value="P:regulation of cell shape"/>
    <property type="evidence" value="ECO:0007669"/>
    <property type="project" value="UniProtKB-KW"/>
</dbReference>
<sequence length="425" mass="45549">MFEALKAFVRAVVPAATLARALSAYHFALAALAAIWHGYPARSMLVVGVTGTKGKTSVAEMVSAILEKAGYATCVADSIRFKQGKNSRPNPTRMSMPGRFFIQKFLHDALRGGCTAAILEMTSEGARQYRHRFLDLDALIFTNLAPEHIESHGSYEAYADAKFELGRQIARSRKRPRIVVADADDKESGRYLTLPVEHALPFSLAACAPFSASGEGGYFTFENARVAIGLPGEFSLKNALAAATLARALGIPAPVIAEALGGMGDIPGRAERIEAGTASAAPGAAEAGKQDFTVVVDYAHTPDSLAALYDAYKNARKICVLSAAGGGRDAWKRPVMGRIANERCAEVILTDEDPYDEDPRQIVNDIAHGMKKPPEIVMDRRAAIRRALEIAETGDAVLITGKGTDPSIRGPGGREVPWDDARVVR</sequence>
<evidence type="ECO:0000313" key="7">
    <source>
        <dbReference type="Proteomes" id="UP000034789"/>
    </source>
</evidence>
<keyword evidence="2" id="KW-0132">Cell division</keyword>
<keyword evidence="2" id="KW-0961">Cell wall biogenesis/degradation</keyword>
<dbReference type="Pfam" id="PF02875">
    <property type="entry name" value="Mur_ligase_C"/>
    <property type="match status" value="1"/>
</dbReference>
<dbReference type="AlphaFoldDB" id="A0A0G1YRI8"/>
<dbReference type="GO" id="GO:0071555">
    <property type="term" value="P:cell wall organization"/>
    <property type="evidence" value="ECO:0007669"/>
    <property type="project" value="UniProtKB-KW"/>
</dbReference>
<accession>A0A0G1YRI8</accession>
<comment type="caution">
    <text evidence="6">The sequence shown here is derived from an EMBL/GenBank/DDBJ whole genome shotgun (WGS) entry which is preliminary data.</text>
</comment>
<dbReference type="InterPro" id="IPR013221">
    <property type="entry name" value="Mur_ligase_cen"/>
</dbReference>
<feature type="non-terminal residue" evidence="6">
    <location>
        <position position="425"/>
    </location>
</feature>
<dbReference type="GO" id="GO:0016881">
    <property type="term" value="F:acid-amino acid ligase activity"/>
    <property type="evidence" value="ECO:0007669"/>
    <property type="project" value="InterPro"/>
</dbReference>
<dbReference type="InterPro" id="IPR036565">
    <property type="entry name" value="Mur-like_cat_sf"/>
</dbReference>
<dbReference type="GO" id="GO:0005524">
    <property type="term" value="F:ATP binding"/>
    <property type="evidence" value="ECO:0007669"/>
    <property type="project" value="InterPro"/>
</dbReference>
<comment type="similarity">
    <text evidence="1">Belongs to the MurCDEF family. MurE subfamily.</text>
</comment>
<dbReference type="SUPFAM" id="SSF53623">
    <property type="entry name" value="MurD-like peptide ligases, catalytic domain"/>
    <property type="match status" value="1"/>
</dbReference>
<dbReference type="GO" id="GO:0051301">
    <property type="term" value="P:cell division"/>
    <property type="evidence" value="ECO:0007669"/>
    <property type="project" value="UniProtKB-KW"/>
</dbReference>
<dbReference type="Gene3D" id="3.90.190.20">
    <property type="entry name" value="Mur ligase, C-terminal domain"/>
    <property type="match status" value="1"/>
</dbReference>
<dbReference type="Proteomes" id="UP000034789">
    <property type="component" value="Unassembled WGS sequence"/>
</dbReference>
<dbReference type="PANTHER" id="PTHR23135">
    <property type="entry name" value="MUR LIGASE FAMILY MEMBER"/>
    <property type="match status" value="1"/>
</dbReference>
<feature type="domain" description="Mur ligase central" evidence="5">
    <location>
        <begin position="49"/>
        <end position="245"/>
    </location>
</feature>
<feature type="region of interest" description="Disordered" evidence="3">
    <location>
        <begin position="401"/>
        <end position="425"/>
    </location>
</feature>
<dbReference type="InterPro" id="IPR004101">
    <property type="entry name" value="Mur_ligase_C"/>
</dbReference>
<proteinExistence type="inferred from homology"/>
<dbReference type="PANTHER" id="PTHR23135:SF4">
    <property type="entry name" value="UDP-N-ACETYLMURAMOYL-L-ALANYL-D-GLUTAMATE--2,6-DIAMINOPIMELATE LIGASE MURE HOMOLOG, CHLOROPLASTIC"/>
    <property type="match status" value="1"/>
</dbReference>
<dbReference type="Gene3D" id="3.40.1190.10">
    <property type="entry name" value="Mur-like, catalytic domain"/>
    <property type="match status" value="1"/>
</dbReference>
<dbReference type="Pfam" id="PF08245">
    <property type="entry name" value="Mur_ligase_M"/>
    <property type="match status" value="1"/>
</dbReference>
<dbReference type="EMBL" id="LCSD01000036">
    <property type="protein sequence ID" value="KKW45866.1"/>
    <property type="molecule type" value="Genomic_DNA"/>
</dbReference>
<dbReference type="InterPro" id="IPR036615">
    <property type="entry name" value="Mur_ligase_C_dom_sf"/>
</dbReference>
<name>A0A0G1YRI8_9BACT</name>
<organism evidence="6 7">
    <name type="scientific">Candidatus Kaiserbacteria bacterium GW2011_GWA2_58_9</name>
    <dbReference type="NCBI Taxonomy" id="1618672"/>
    <lineage>
        <taxon>Bacteria</taxon>
        <taxon>Candidatus Kaiseribacteriota</taxon>
    </lineage>
</organism>
<feature type="compositionally biased region" description="Basic and acidic residues" evidence="3">
    <location>
        <begin position="416"/>
        <end position="425"/>
    </location>
</feature>
<evidence type="ECO:0000256" key="3">
    <source>
        <dbReference type="SAM" id="MobiDB-lite"/>
    </source>
</evidence>
<dbReference type="GO" id="GO:0009252">
    <property type="term" value="P:peptidoglycan biosynthetic process"/>
    <property type="evidence" value="ECO:0007669"/>
    <property type="project" value="UniProtKB-UniPathway"/>
</dbReference>
<reference evidence="6 7" key="1">
    <citation type="journal article" date="2015" name="Nature">
        <title>rRNA introns, odd ribosomes, and small enigmatic genomes across a large radiation of phyla.</title>
        <authorList>
            <person name="Brown C.T."/>
            <person name="Hug L.A."/>
            <person name="Thomas B.C."/>
            <person name="Sharon I."/>
            <person name="Castelle C.J."/>
            <person name="Singh A."/>
            <person name="Wilkins M.J."/>
            <person name="Williams K.H."/>
            <person name="Banfield J.F."/>
        </authorList>
    </citation>
    <scope>NUCLEOTIDE SEQUENCE [LARGE SCALE GENOMIC DNA]</scope>
</reference>
<dbReference type="NCBIfam" id="TIGR01085">
    <property type="entry name" value="murE"/>
    <property type="match status" value="1"/>
</dbReference>
<protein>
    <submittedName>
        <fullName evidence="6">UDP-N-acetylmuramyl-tripeptide synthetase</fullName>
    </submittedName>
</protein>
<evidence type="ECO:0000256" key="2">
    <source>
        <dbReference type="RuleBase" id="RU004135"/>
    </source>
</evidence>
<evidence type="ECO:0000256" key="1">
    <source>
        <dbReference type="ARBA" id="ARBA00005898"/>
    </source>
</evidence>
<keyword evidence="2" id="KW-0133">Cell shape</keyword>